<accession>A0A0E0MYG7</accession>
<dbReference type="EnsemblPlants" id="ORUFI01G23210.1">
    <property type="protein sequence ID" value="ORUFI01G23210.1"/>
    <property type="gene ID" value="ORUFI01G23210"/>
</dbReference>
<organism evidence="2 3">
    <name type="scientific">Oryza rufipogon</name>
    <name type="common">Brownbeard rice</name>
    <name type="synonym">Asian wild rice</name>
    <dbReference type="NCBI Taxonomy" id="4529"/>
    <lineage>
        <taxon>Eukaryota</taxon>
        <taxon>Viridiplantae</taxon>
        <taxon>Streptophyta</taxon>
        <taxon>Embryophyta</taxon>
        <taxon>Tracheophyta</taxon>
        <taxon>Spermatophyta</taxon>
        <taxon>Magnoliopsida</taxon>
        <taxon>Liliopsida</taxon>
        <taxon>Poales</taxon>
        <taxon>Poaceae</taxon>
        <taxon>BOP clade</taxon>
        <taxon>Oryzoideae</taxon>
        <taxon>Oryzeae</taxon>
        <taxon>Oryzinae</taxon>
        <taxon>Oryza</taxon>
    </lineage>
</organism>
<evidence type="ECO:0000313" key="2">
    <source>
        <dbReference type="EnsemblPlants" id="ORUFI01G23210.1"/>
    </source>
</evidence>
<feature type="compositionally biased region" description="Low complexity" evidence="1">
    <location>
        <begin position="11"/>
        <end position="38"/>
    </location>
</feature>
<reference evidence="3" key="1">
    <citation type="submission" date="2013-06" db="EMBL/GenBank/DDBJ databases">
        <authorList>
            <person name="Zhao Q."/>
        </authorList>
    </citation>
    <scope>NUCLEOTIDE SEQUENCE</scope>
    <source>
        <strain evidence="3">cv. W1943</strain>
    </source>
</reference>
<protein>
    <submittedName>
        <fullName evidence="2">Uncharacterized protein</fullName>
    </submittedName>
</protein>
<dbReference type="Gramene" id="ORUFI01G23210.1">
    <property type="protein sequence ID" value="ORUFI01G23210.1"/>
    <property type="gene ID" value="ORUFI01G23210"/>
</dbReference>
<name>A0A0E0MYG7_ORYRU</name>
<sequence length="178" mass="17717">MPLTRAPPVIHSPLSFPSSSPTIPISSEVAPPAAAPEAAGDRLAQNPRAGGRATARRAAPTPILSRPRRRHRCGRAMFPGPSSSSAAAGPGFTEKNGLHVDPMAAAAWSGGRTNGKEDAEMVLADQEELATPSASAGVGGREGRRRREWIGGGGRGGASGGAAGASAGAGAGVDAEGR</sequence>
<dbReference type="HOGENOM" id="CLU_1512954_0_0_1"/>
<evidence type="ECO:0000313" key="3">
    <source>
        <dbReference type="Proteomes" id="UP000008022"/>
    </source>
</evidence>
<dbReference type="Proteomes" id="UP000008022">
    <property type="component" value="Unassembled WGS sequence"/>
</dbReference>
<feature type="compositionally biased region" description="Low complexity" evidence="1">
    <location>
        <begin position="47"/>
        <end position="62"/>
    </location>
</feature>
<feature type="region of interest" description="Disordered" evidence="1">
    <location>
        <begin position="1"/>
        <end position="97"/>
    </location>
</feature>
<feature type="region of interest" description="Disordered" evidence="1">
    <location>
        <begin position="125"/>
        <end position="178"/>
    </location>
</feature>
<evidence type="ECO:0000256" key="1">
    <source>
        <dbReference type="SAM" id="MobiDB-lite"/>
    </source>
</evidence>
<dbReference type="AlphaFoldDB" id="A0A0E0MYG7"/>
<feature type="compositionally biased region" description="Low complexity" evidence="1">
    <location>
        <begin position="79"/>
        <end position="91"/>
    </location>
</feature>
<keyword evidence="3" id="KW-1185">Reference proteome</keyword>
<proteinExistence type="predicted"/>
<reference evidence="2" key="2">
    <citation type="submission" date="2015-06" db="UniProtKB">
        <authorList>
            <consortium name="EnsemblPlants"/>
        </authorList>
    </citation>
    <scope>IDENTIFICATION</scope>
</reference>
<feature type="compositionally biased region" description="Gly residues" evidence="1">
    <location>
        <begin position="150"/>
        <end position="171"/>
    </location>
</feature>
<dbReference type="STRING" id="4529.A0A0E0MYG7"/>